<dbReference type="FunFam" id="1.10.3470.10:FF:000002">
    <property type="entry name" value="Zinc ABC transporter permease subunit ZnuB"/>
    <property type="match status" value="1"/>
</dbReference>
<organism evidence="16 17">
    <name type="scientific">Govanella unica</name>
    <dbReference type="NCBI Taxonomy" id="2975056"/>
    <lineage>
        <taxon>Bacteria</taxon>
        <taxon>Pseudomonadati</taxon>
        <taxon>Pseudomonadota</taxon>
        <taxon>Alphaproteobacteria</taxon>
        <taxon>Emcibacterales</taxon>
        <taxon>Govanellaceae</taxon>
        <taxon>Govanella</taxon>
    </lineage>
</organism>
<evidence type="ECO:0000256" key="11">
    <source>
        <dbReference type="ARBA" id="ARBA00023065"/>
    </source>
</evidence>
<sequence length="262" mass="27689">MLDDFMIRALLAGLAIAVVAGPLGSVLVWRRMAYFGDALSHSALLGVAMGFAIGVNPQSTIILVCVGVAVALSLLERQRSIAVDTLLGIMAHSALAFGLVVMSFVQGPRFDLIAFLFGDILSVSWADVGWIVAGVTAVVLLLIPLWPRLLAITVHEDLARIEGVRVQWVRFGYMLLIAIVIAAAMRVVGVLLITALLIIPAAAARRRARTPEDMAAGASLVGMLAVLGGLGGSYWFDTPAGPSVVACASLLFFLSFLLPRRA</sequence>
<reference evidence="16" key="2">
    <citation type="journal article" date="2023" name="Syst. Appl. Microbiol.">
        <title>Govania unica gen. nov., sp. nov., a rare biosphere bacterium that represents a novel family in the class Alphaproteobacteria.</title>
        <authorList>
            <person name="Vandamme P."/>
            <person name="Peeters C."/>
            <person name="Hettiarachchi A."/>
            <person name="Cnockaert M."/>
            <person name="Carlier A."/>
        </authorList>
    </citation>
    <scope>NUCLEOTIDE SEQUENCE</scope>
    <source>
        <strain evidence="16">LMG 31809</strain>
    </source>
</reference>
<keyword evidence="9" id="KW-0864">Zinc transport</keyword>
<evidence type="ECO:0000256" key="10">
    <source>
        <dbReference type="ARBA" id="ARBA00022989"/>
    </source>
</evidence>
<evidence type="ECO:0000256" key="6">
    <source>
        <dbReference type="ARBA" id="ARBA00022519"/>
    </source>
</evidence>
<evidence type="ECO:0000256" key="13">
    <source>
        <dbReference type="ARBA" id="ARBA00040080"/>
    </source>
</evidence>
<keyword evidence="4 14" id="KW-0813">Transport</keyword>
<dbReference type="GO" id="GO:0010043">
    <property type="term" value="P:response to zinc ion"/>
    <property type="evidence" value="ECO:0007669"/>
    <property type="project" value="TreeGrafter"/>
</dbReference>
<evidence type="ECO:0000256" key="4">
    <source>
        <dbReference type="ARBA" id="ARBA00022448"/>
    </source>
</evidence>
<feature type="transmembrane region" description="Helical" evidence="15">
    <location>
        <begin position="41"/>
        <end position="74"/>
    </location>
</feature>
<comment type="similarity">
    <text evidence="3 14">Belongs to the ABC-3 integral membrane protein family.</text>
</comment>
<keyword evidence="7 14" id="KW-0812">Transmembrane</keyword>
<keyword evidence="11" id="KW-0406">Ion transport</keyword>
<dbReference type="InterPro" id="IPR001626">
    <property type="entry name" value="ABC_TroCD"/>
</dbReference>
<reference evidence="16" key="1">
    <citation type="submission" date="2022-08" db="EMBL/GenBank/DDBJ databases">
        <authorList>
            <person name="Vandamme P."/>
            <person name="Hettiarachchi A."/>
            <person name="Peeters C."/>
            <person name="Cnockaert M."/>
            <person name="Carlier A."/>
        </authorList>
    </citation>
    <scope>NUCLEOTIDE SEQUENCE</scope>
    <source>
        <strain evidence="16">LMG 31809</strain>
    </source>
</reference>
<feature type="transmembrane region" description="Helical" evidence="15">
    <location>
        <begin position="6"/>
        <end position="29"/>
    </location>
</feature>
<dbReference type="PANTHER" id="PTHR30477:SF23">
    <property type="entry name" value="HIGH-AFFINITY ZINC UPTAKE SYSTEM MEMBRANE PROTEIN ZNUB"/>
    <property type="match status" value="1"/>
</dbReference>
<dbReference type="Gene3D" id="1.10.3470.10">
    <property type="entry name" value="ABC transporter involved in vitamin B12 uptake, BtuC"/>
    <property type="match status" value="1"/>
</dbReference>
<feature type="transmembrane region" description="Helical" evidence="15">
    <location>
        <begin position="86"/>
        <end position="105"/>
    </location>
</feature>
<evidence type="ECO:0000313" key="17">
    <source>
        <dbReference type="Proteomes" id="UP001141619"/>
    </source>
</evidence>
<keyword evidence="8" id="KW-0862">Zinc</keyword>
<dbReference type="RefSeq" id="WP_346742520.1">
    <property type="nucleotide sequence ID" value="NZ_JANWOI010000003.1"/>
</dbReference>
<dbReference type="PANTHER" id="PTHR30477">
    <property type="entry name" value="ABC-TRANSPORTER METAL-BINDING PROTEIN"/>
    <property type="match status" value="1"/>
</dbReference>
<dbReference type="GO" id="GO:0043190">
    <property type="term" value="C:ATP-binding cassette (ABC) transporter complex"/>
    <property type="evidence" value="ECO:0007669"/>
    <property type="project" value="InterPro"/>
</dbReference>
<dbReference type="GO" id="GO:0006829">
    <property type="term" value="P:zinc ion transport"/>
    <property type="evidence" value="ECO:0007669"/>
    <property type="project" value="UniProtKB-KW"/>
</dbReference>
<evidence type="ECO:0000256" key="2">
    <source>
        <dbReference type="ARBA" id="ARBA00004429"/>
    </source>
</evidence>
<name>A0A9X3Z7L6_9PROT</name>
<feature type="transmembrane region" description="Helical" evidence="15">
    <location>
        <begin position="173"/>
        <end position="203"/>
    </location>
</feature>
<evidence type="ECO:0000256" key="7">
    <source>
        <dbReference type="ARBA" id="ARBA00022692"/>
    </source>
</evidence>
<keyword evidence="5" id="KW-1003">Cell membrane</keyword>
<evidence type="ECO:0000256" key="15">
    <source>
        <dbReference type="SAM" id="Phobius"/>
    </source>
</evidence>
<keyword evidence="12 15" id="KW-0472">Membrane</keyword>
<evidence type="ECO:0000256" key="5">
    <source>
        <dbReference type="ARBA" id="ARBA00022475"/>
    </source>
</evidence>
<accession>A0A9X3Z7L6</accession>
<comment type="subcellular location">
    <subcellularLocation>
        <location evidence="2">Cell inner membrane</location>
        <topology evidence="2">Multi-pass membrane protein</topology>
    </subcellularLocation>
    <subcellularLocation>
        <location evidence="14">Cell membrane</location>
        <topology evidence="14">Multi-pass membrane protein</topology>
    </subcellularLocation>
</comment>
<dbReference type="SUPFAM" id="SSF81345">
    <property type="entry name" value="ABC transporter involved in vitamin B12 uptake, BtuC"/>
    <property type="match status" value="1"/>
</dbReference>
<dbReference type="CDD" id="cd06550">
    <property type="entry name" value="TM_ABC_iron-siderophores_like"/>
    <property type="match status" value="1"/>
</dbReference>
<feature type="transmembrane region" description="Helical" evidence="15">
    <location>
        <begin position="112"/>
        <end position="143"/>
    </location>
</feature>
<evidence type="ECO:0000256" key="1">
    <source>
        <dbReference type="ARBA" id="ARBA00002313"/>
    </source>
</evidence>
<dbReference type="NCBIfam" id="NF007089">
    <property type="entry name" value="PRK09543.1"/>
    <property type="match status" value="1"/>
</dbReference>
<feature type="transmembrane region" description="Helical" evidence="15">
    <location>
        <begin position="215"/>
        <end position="236"/>
    </location>
</feature>
<evidence type="ECO:0000256" key="9">
    <source>
        <dbReference type="ARBA" id="ARBA00022906"/>
    </source>
</evidence>
<evidence type="ECO:0000256" key="8">
    <source>
        <dbReference type="ARBA" id="ARBA00022833"/>
    </source>
</evidence>
<keyword evidence="6" id="KW-0997">Cell inner membrane</keyword>
<gene>
    <name evidence="16" type="primary">znuB</name>
    <name evidence="16" type="ORF">NYP16_10075</name>
</gene>
<keyword evidence="10 15" id="KW-1133">Transmembrane helix</keyword>
<evidence type="ECO:0000256" key="12">
    <source>
        <dbReference type="ARBA" id="ARBA00023136"/>
    </source>
</evidence>
<dbReference type="Pfam" id="PF00950">
    <property type="entry name" value="ABC-3"/>
    <property type="match status" value="1"/>
</dbReference>
<evidence type="ECO:0000313" key="16">
    <source>
        <dbReference type="EMBL" id="MDA5194297.1"/>
    </source>
</evidence>
<keyword evidence="17" id="KW-1185">Reference proteome</keyword>
<dbReference type="GO" id="GO:0055085">
    <property type="term" value="P:transmembrane transport"/>
    <property type="evidence" value="ECO:0007669"/>
    <property type="project" value="InterPro"/>
</dbReference>
<evidence type="ECO:0000256" key="3">
    <source>
        <dbReference type="ARBA" id="ARBA00008034"/>
    </source>
</evidence>
<feature type="transmembrane region" description="Helical" evidence="15">
    <location>
        <begin position="242"/>
        <end position="259"/>
    </location>
</feature>
<comment type="caution">
    <text evidence="16">The sequence shown here is derived from an EMBL/GenBank/DDBJ whole genome shotgun (WGS) entry which is preliminary data.</text>
</comment>
<dbReference type="AlphaFoldDB" id="A0A9X3Z7L6"/>
<dbReference type="EMBL" id="JANWOI010000003">
    <property type="protein sequence ID" value="MDA5194297.1"/>
    <property type="molecule type" value="Genomic_DNA"/>
</dbReference>
<proteinExistence type="inferred from homology"/>
<evidence type="ECO:0000256" key="14">
    <source>
        <dbReference type="RuleBase" id="RU003943"/>
    </source>
</evidence>
<protein>
    <recommendedName>
        <fullName evidence="13">High-affinity zinc uptake system membrane protein ZnuB</fullName>
    </recommendedName>
</protein>
<dbReference type="InterPro" id="IPR037294">
    <property type="entry name" value="ABC_BtuC-like"/>
</dbReference>
<dbReference type="Proteomes" id="UP001141619">
    <property type="component" value="Unassembled WGS sequence"/>
</dbReference>
<comment type="function">
    <text evidence="1">Involved in the high-affinity zinc uptake transport system.</text>
</comment>